<dbReference type="Proteomes" id="UP000243904">
    <property type="component" value="Chromosome I"/>
</dbReference>
<keyword evidence="5" id="KW-0571">Peptide transport</keyword>
<dbReference type="GO" id="GO:0015833">
    <property type="term" value="P:peptide transport"/>
    <property type="evidence" value="ECO:0007669"/>
    <property type="project" value="UniProtKB-KW"/>
</dbReference>
<dbReference type="CDD" id="cd06261">
    <property type="entry name" value="TM_PBP2"/>
    <property type="match status" value="1"/>
</dbReference>
<dbReference type="Gene3D" id="1.10.3720.10">
    <property type="entry name" value="MetI-like"/>
    <property type="match status" value="1"/>
</dbReference>
<evidence type="ECO:0000256" key="8">
    <source>
        <dbReference type="ARBA" id="ARBA00023136"/>
    </source>
</evidence>
<gene>
    <name evidence="11" type="ORF">SAMN05444158_6191</name>
</gene>
<dbReference type="PANTHER" id="PTHR43386">
    <property type="entry name" value="OLIGOPEPTIDE TRANSPORT SYSTEM PERMEASE PROTEIN APPC"/>
    <property type="match status" value="1"/>
</dbReference>
<feature type="transmembrane region" description="Helical" evidence="9">
    <location>
        <begin position="150"/>
        <end position="174"/>
    </location>
</feature>
<keyword evidence="12" id="KW-1185">Reference proteome</keyword>
<keyword evidence="6" id="KW-0653">Protein transport</keyword>
<dbReference type="PROSITE" id="PS50928">
    <property type="entry name" value="ABC_TM1"/>
    <property type="match status" value="1"/>
</dbReference>
<protein>
    <submittedName>
        <fullName evidence="11">Peptide/nickel transport system permease protein</fullName>
    </submittedName>
</protein>
<dbReference type="InterPro" id="IPR000515">
    <property type="entry name" value="MetI-like"/>
</dbReference>
<evidence type="ECO:0000256" key="7">
    <source>
        <dbReference type="ARBA" id="ARBA00022989"/>
    </source>
</evidence>
<dbReference type="GO" id="GO:0005886">
    <property type="term" value="C:plasma membrane"/>
    <property type="evidence" value="ECO:0007669"/>
    <property type="project" value="UniProtKB-SubCell"/>
</dbReference>
<dbReference type="InterPro" id="IPR050366">
    <property type="entry name" value="BP-dependent_transpt_permease"/>
</dbReference>
<dbReference type="SUPFAM" id="SSF161098">
    <property type="entry name" value="MetI-like"/>
    <property type="match status" value="1"/>
</dbReference>
<comment type="similarity">
    <text evidence="9">Belongs to the binding-protein-dependent transport system permease family.</text>
</comment>
<keyword evidence="3" id="KW-1003">Cell membrane</keyword>
<evidence type="ECO:0000256" key="3">
    <source>
        <dbReference type="ARBA" id="ARBA00022475"/>
    </source>
</evidence>
<feature type="transmembrane region" description="Helical" evidence="9">
    <location>
        <begin position="104"/>
        <end position="129"/>
    </location>
</feature>
<evidence type="ECO:0000256" key="6">
    <source>
        <dbReference type="ARBA" id="ARBA00022927"/>
    </source>
</evidence>
<comment type="subcellular location">
    <subcellularLocation>
        <location evidence="1 9">Cell membrane</location>
        <topology evidence="1 9">Multi-pass membrane protein</topology>
    </subcellularLocation>
</comment>
<dbReference type="AlphaFoldDB" id="A0A1H2AIR0"/>
<keyword evidence="2 9" id="KW-0813">Transport</keyword>
<feature type="transmembrane region" description="Helical" evidence="9">
    <location>
        <begin position="33"/>
        <end position="52"/>
    </location>
</feature>
<evidence type="ECO:0000256" key="2">
    <source>
        <dbReference type="ARBA" id="ARBA00022448"/>
    </source>
</evidence>
<dbReference type="Pfam" id="PF00528">
    <property type="entry name" value="BPD_transp_1"/>
    <property type="match status" value="1"/>
</dbReference>
<feature type="transmembrane region" description="Helical" evidence="9">
    <location>
        <begin position="208"/>
        <end position="229"/>
    </location>
</feature>
<feature type="transmembrane region" description="Helical" evidence="9">
    <location>
        <begin position="270"/>
        <end position="290"/>
    </location>
</feature>
<name>A0A1H2AIR0_9BRAD</name>
<proteinExistence type="inferred from homology"/>
<organism evidence="11 12">
    <name type="scientific">Bradyrhizobium canariense</name>
    <dbReference type="NCBI Taxonomy" id="255045"/>
    <lineage>
        <taxon>Bacteria</taxon>
        <taxon>Pseudomonadati</taxon>
        <taxon>Pseudomonadota</taxon>
        <taxon>Alphaproteobacteria</taxon>
        <taxon>Hyphomicrobiales</taxon>
        <taxon>Nitrobacteraceae</taxon>
        <taxon>Bradyrhizobium</taxon>
    </lineage>
</organism>
<feature type="transmembrane region" description="Helical" evidence="9">
    <location>
        <begin position="234"/>
        <end position="250"/>
    </location>
</feature>
<feature type="domain" description="ABC transmembrane type-1" evidence="10">
    <location>
        <begin position="102"/>
        <end position="291"/>
    </location>
</feature>
<dbReference type="InterPro" id="IPR035906">
    <property type="entry name" value="MetI-like_sf"/>
</dbReference>
<evidence type="ECO:0000256" key="9">
    <source>
        <dbReference type="RuleBase" id="RU363032"/>
    </source>
</evidence>
<dbReference type="RefSeq" id="WP_100385897.1">
    <property type="nucleotide sequence ID" value="NZ_LT629750.1"/>
</dbReference>
<evidence type="ECO:0000313" key="12">
    <source>
        <dbReference type="Proteomes" id="UP000243904"/>
    </source>
</evidence>
<evidence type="ECO:0000256" key="4">
    <source>
        <dbReference type="ARBA" id="ARBA00022692"/>
    </source>
</evidence>
<dbReference type="EMBL" id="LT629750">
    <property type="protein sequence ID" value="SDT45759.1"/>
    <property type="molecule type" value="Genomic_DNA"/>
</dbReference>
<keyword evidence="4 9" id="KW-0812">Transmembrane</keyword>
<dbReference type="PANTHER" id="PTHR43386:SF1">
    <property type="entry name" value="D,D-DIPEPTIDE TRANSPORT SYSTEM PERMEASE PROTEIN DDPC-RELATED"/>
    <property type="match status" value="1"/>
</dbReference>
<evidence type="ECO:0000256" key="5">
    <source>
        <dbReference type="ARBA" id="ARBA00022856"/>
    </source>
</evidence>
<accession>A0A1H2AIR0</accession>
<evidence type="ECO:0000313" key="11">
    <source>
        <dbReference type="EMBL" id="SDT45759.1"/>
    </source>
</evidence>
<evidence type="ECO:0000256" key="1">
    <source>
        <dbReference type="ARBA" id="ARBA00004651"/>
    </source>
</evidence>
<dbReference type="GO" id="GO:0055085">
    <property type="term" value="P:transmembrane transport"/>
    <property type="evidence" value="ECO:0007669"/>
    <property type="project" value="InterPro"/>
</dbReference>
<keyword evidence="7 9" id="KW-1133">Transmembrane helix</keyword>
<sequence>MAVTTIIAAEPEPKPTRIRSVNRRILLGAWRTPSFRIGFFIFVALLLASAIYPELSSVSATKMVVKDKFLSPLFLGDKWVWEHPLGTDQLGRDMLMRCLIGLRYSLLVGIITVVLIFIIGCGLGLFAGFKGKWWDTVIMRITDAQLSIPMIILAITILGVSRPTVPTIIIVLALSGWPLYARVARSAAVAERGKEYVRGLRVLGAGDWRILLLFAAPNILPPIAFVAVLDVARMMIFEAILGFLGLGIQPPTPSFGSMIADSRKYLLNAWWIATMPGIFLAVALTSINLMGSALEKARNRIYGGL</sequence>
<dbReference type="GO" id="GO:0015031">
    <property type="term" value="P:protein transport"/>
    <property type="evidence" value="ECO:0007669"/>
    <property type="project" value="UniProtKB-KW"/>
</dbReference>
<evidence type="ECO:0000259" key="10">
    <source>
        <dbReference type="PROSITE" id="PS50928"/>
    </source>
</evidence>
<reference evidence="12" key="1">
    <citation type="submission" date="2016-10" db="EMBL/GenBank/DDBJ databases">
        <authorList>
            <person name="Varghese N."/>
            <person name="Submissions S."/>
        </authorList>
    </citation>
    <scope>NUCLEOTIDE SEQUENCE [LARGE SCALE GENOMIC DNA]</scope>
    <source>
        <strain evidence="12">GAS369</strain>
    </source>
</reference>
<keyword evidence="8 9" id="KW-0472">Membrane</keyword>